<protein>
    <submittedName>
        <fullName evidence="2">DUF922 domain-containing protein</fullName>
    </submittedName>
</protein>
<dbReference type="AlphaFoldDB" id="A0A6I6JDK1"/>
<keyword evidence="3" id="KW-1185">Reference proteome</keyword>
<keyword evidence="1" id="KW-0732">Signal</keyword>
<feature type="chain" id="PRO_5026151317" evidence="1">
    <location>
        <begin position="20"/>
        <end position="187"/>
    </location>
</feature>
<dbReference type="Proteomes" id="UP000428328">
    <property type="component" value="Chromosome"/>
</dbReference>
<dbReference type="InterPro" id="IPR010321">
    <property type="entry name" value="DUF922"/>
</dbReference>
<organism evidence="2 3">
    <name type="scientific">Pseudodesulfovibrio cashew</name>
    <dbReference type="NCBI Taxonomy" id="2678688"/>
    <lineage>
        <taxon>Bacteria</taxon>
        <taxon>Pseudomonadati</taxon>
        <taxon>Thermodesulfobacteriota</taxon>
        <taxon>Desulfovibrionia</taxon>
        <taxon>Desulfovibrionales</taxon>
        <taxon>Desulfovibrionaceae</taxon>
    </lineage>
</organism>
<proteinExistence type="predicted"/>
<dbReference type="EMBL" id="CP046400">
    <property type="protein sequence ID" value="QGY40906.1"/>
    <property type="molecule type" value="Genomic_DNA"/>
</dbReference>
<evidence type="ECO:0000313" key="3">
    <source>
        <dbReference type="Proteomes" id="UP000428328"/>
    </source>
</evidence>
<name>A0A6I6JDK1_9BACT</name>
<dbReference type="KEGG" id="psel:GM415_12450"/>
<dbReference type="Pfam" id="PF06037">
    <property type="entry name" value="DUF922"/>
    <property type="match status" value="1"/>
</dbReference>
<feature type="signal peptide" evidence="1">
    <location>
        <begin position="1"/>
        <end position="19"/>
    </location>
</feature>
<accession>A0A6I6JDK1</accession>
<sequence>MKRISILLLLILFATPAFAEVVEEEIKDYYSIAGVTRTEILRNLQRRAPYKQAGSFVPAFTQTDLKYQIRLKQQGGRCGVDKVTVFLNLTYKYPRLAQHQSTNTRLWWRDIIKHYTIHEEIHGAISRKWAKELDRTLLSLTDLNCETAWQTIKARASYINRQLQKEQQEYDRITEHGQKQYRYKGHL</sequence>
<evidence type="ECO:0000256" key="1">
    <source>
        <dbReference type="SAM" id="SignalP"/>
    </source>
</evidence>
<gene>
    <name evidence="2" type="ORF">GM415_12450</name>
</gene>
<evidence type="ECO:0000313" key="2">
    <source>
        <dbReference type="EMBL" id="QGY40906.1"/>
    </source>
</evidence>
<dbReference type="RefSeq" id="WP_158948655.1">
    <property type="nucleotide sequence ID" value="NZ_CP046400.1"/>
</dbReference>
<reference evidence="2 3" key="1">
    <citation type="submission" date="2019-11" db="EMBL/GenBank/DDBJ databases">
        <authorList>
            <person name="Zheng R.K."/>
            <person name="Sun C.M."/>
        </authorList>
    </citation>
    <scope>NUCLEOTIDE SEQUENCE [LARGE SCALE GENOMIC DNA]</scope>
    <source>
        <strain evidence="2 3">SRB007</strain>
    </source>
</reference>